<keyword evidence="1" id="KW-0472">Membrane</keyword>
<dbReference type="InterPro" id="IPR011652">
    <property type="entry name" value="MORN_2"/>
</dbReference>
<dbReference type="OrthoDB" id="86361at2"/>
<gene>
    <name evidence="2" type="ORF">EII27_00320</name>
</gene>
<name>A0A3P1V3L8_9FUSO</name>
<dbReference type="Pfam" id="PF07661">
    <property type="entry name" value="MORN_2"/>
    <property type="match status" value="6"/>
</dbReference>
<keyword evidence="1" id="KW-0812">Transmembrane</keyword>
<keyword evidence="1" id="KW-1133">Transmembrane helix</keyword>
<reference evidence="2 3" key="1">
    <citation type="submission" date="2018-11" db="EMBL/GenBank/DDBJ databases">
        <title>Genomes From Bacteria Associated with the Canine Oral Cavity: a Test Case for Automated Genome-Based Taxonomic Assignment.</title>
        <authorList>
            <person name="Coil D.A."/>
            <person name="Jospin G."/>
            <person name="Darling A.E."/>
            <person name="Wallis C."/>
            <person name="Davis I.J."/>
            <person name="Harris S."/>
            <person name="Eisen J.A."/>
            <person name="Holcombe L.J."/>
            <person name="O'Flynn C."/>
        </authorList>
    </citation>
    <scope>NUCLEOTIDE SEQUENCE [LARGE SCALE GENOMIC DNA]</scope>
    <source>
        <strain evidence="2 3">OH4460_COT-188</strain>
    </source>
</reference>
<proteinExistence type="predicted"/>
<dbReference type="Gene3D" id="2.20.110.10">
    <property type="entry name" value="Histone H3 K4-specific methyltransferase SET7/9 N-terminal domain"/>
    <property type="match status" value="2"/>
</dbReference>
<evidence type="ECO:0000313" key="2">
    <source>
        <dbReference type="EMBL" id="RRD28681.1"/>
    </source>
</evidence>
<comment type="caution">
    <text evidence="2">The sequence shown here is derived from an EMBL/GenBank/DDBJ whole genome shotgun (WGS) entry which is preliminary data.</text>
</comment>
<organism evidence="2 3">
    <name type="scientific">Fusobacterium canifelinum</name>
    <dbReference type="NCBI Taxonomy" id="285729"/>
    <lineage>
        <taxon>Bacteria</taxon>
        <taxon>Fusobacteriati</taxon>
        <taxon>Fusobacteriota</taxon>
        <taxon>Fusobacteriia</taxon>
        <taxon>Fusobacteriales</taxon>
        <taxon>Fusobacteriaceae</taxon>
        <taxon>Fusobacterium</taxon>
    </lineage>
</organism>
<dbReference type="RefSeq" id="WP_124794693.1">
    <property type="nucleotide sequence ID" value="NZ_RQYY01000001.1"/>
</dbReference>
<sequence>MKKNFIIYTLIIFILSSFSIFAQREVNYRDLKYNEETELMYFNDEKEPFTGIAKDYYEDKTLKAEVPYVNGMLEGLGKQYYPSGKLKSEANFVEGLFQGKATGYYENGNLEYEENYKDGQLDGLTKNYYKNGNIEYEENYKDNELDGLVKKYYENGQLCIEENYKDGKLEGEIVYYDENGNIELKAIYKDDKVDKVIDVDTGEEIQTEENKSEKYLEYSIFVGIIVLWIYFIIFKLKSFPKTSHLSDEQREKILKILIQHDENKKELFSTFKFNGIGTGYSEVGSMMIDEQRVYIKAKIFSIIFIPVPKILGYLLCYGEDEILASYSNKTFKELKKEIKETVLYM</sequence>
<evidence type="ECO:0000313" key="3">
    <source>
        <dbReference type="Proteomes" id="UP000281534"/>
    </source>
</evidence>
<dbReference type="EMBL" id="RQYY01000001">
    <property type="protein sequence ID" value="RRD28681.1"/>
    <property type="molecule type" value="Genomic_DNA"/>
</dbReference>
<dbReference type="Proteomes" id="UP000281534">
    <property type="component" value="Unassembled WGS sequence"/>
</dbReference>
<dbReference type="AlphaFoldDB" id="A0A3P1V3L8"/>
<protein>
    <submittedName>
        <fullName evidence="2">Toxin-antitoxin system YwqK family antitoxin</fullName>
    </submittedName>
</protein>
<accession>A0A3P1V3L8</accession>
<feature type="transmembrane region" description="Helical" evidence="1">
    <location>
        <begin position="215"/>
        <end position="234"/>
    </location>
</feature>
<evidence type="ECO:0000256" key="1">
    <source>
        <dbReference type="SAM" id="Phobius"/>
    </source>
</evidence>
<dbReference type="SUPFAM" id="SSF82185">
    <property type="entry name" value="Histone H3 K4-specific methyltransferase SET7/9 N-terminal domain"/>
    <property type="match status" value="1"/>
</dbReference>